<dbReference type="EMBL" id="BAAAUV010000039">
    <property type="protein sequence ID" value="GAA3239837.1"/>
    <property type="molecule type" value="Genomic_DNA"/>
</dbReference>
<gene>
    <name evidence="1" type="ORF">GCM10010468_76240</name>
</gene>
<evidence type="ECO:0008006" key="3">
    <source>
        <dbReference type="Google" id="ProtNLM"/>
    </source>
</evidence>
<organism evidence="1 2">
    <name type="scientific">Actinocorallia longicatena</name>
    <dbReference type="NCBI Taxonomy" id="111803"/>
    <lineage>
        <taxon>Bacteria</taxon>
        <taxon>Bacillati</taxon>
        <taxon>Actinomycetota</taxon>
        <taxon>Actinomycetes</taxon>
        <taxon>Streptosporangiales</taxon>
        <taxon>Thermomonosporaceae</taxon>
        <taxon>Actinocorallia</taxon>
    </lineage>
</organism>
<sequence>MSDDGIRPEWAEDIRAKRLRRCWTQNDLAKQLELAADARTCAGLPGRSSIIREIRFHEAGAHRPGPVYAELYRRVWALHPEPTTQQEPEPISDPLVLAWTVGRLGQRMDRRTLLQLAATTTAGVALDPAQRLMLALAGDHRPDDATITYLEDRTKGFHRLEEHVPGKTLYPALVTHLNEVSALLEAGPSEPHRRRLAIVAGESAVLAAWFAWEAGDGLSAATHARLAGFASNRAEDPPIAACMGGYRTYMTGGDRKRSVRLAAHALDQIGDSDPATRAWLLGRHAEEAALLGDQAGALNSIREAEDVYAGAEITVRPWTCFLDPGRFASMSLAVYSRLRRPDDAARAMDEIELHLGPGTEIKKLCVVQAEMALTQYRLGEVSEAVNLARSALDATTAMAHPLGWDRLDTVTAEFAGSRDQTVREFRAEYAASRPTAKQPSLP</sequence>
<reference evidence="2" key="1">
    <citation type="journal article" date="2019" name="Int. J. Syst. Evol. Microbiol.">
        <title>The Global Catalogue of Microorganisms (GCM) 10K type strain sequencing project: providing services to taxonomists for standard genome sequencing and annotation.</title>
        <authorList>
            <consortium name="The Broad Institute Genomics Platform"/>
            <consortium name="The Broad Institute Genome Sequencing Center for Infectious Disease"/>
            <person name="Wu L."/>
            <person name="Ma J."/>
        </authorList>
    </citation>
    <scope>NUCLEOTIDE SEQUENCE [LARGE SCALE GENOMIC DNA]</scope>
    <source>
        <strain evidence="2">JCM 9377</strain>
    </source>
</reference>
<comment type="caution">
    <text evidence="1">The sequence shown here is derived from an EMBL/GenBank/DDBJ whole genome shotgun (WGS) entry which is preliminary data.</text>
</comment>
<dbReference type="Proteomes" id="UP001501237">
    <property type="component" value="Unassembled WGS sequence"/>
</dbReference>
<name>A0ABP6QLD9_9ACTN</name>
<protein>
    <recommendedName>
        <fullName evidence="3">XRE family transcriptional regulator</fullName>
    </recommendedName>
</protein>
<dbReference type="RefSeq" id="WP_344838716.1">
    <property type="nucleotide sequence ID" value="NZ_BAAAUV010000039.1"/>
</dbReference>
<accession>A0ABP6QLD9</accession>
<evidence type="ECO:0000313" key="2">
    <source>
        <dbReference type="Proteomes" id="UP001501237"/>
    </source>
</evidence>
<evidence type="ECO:0000313" key="1">
    <source>
        <dbReference type="EMBL" id="GAA3239837.1"/>
    </source>
</evidence>
<proteinExistence type="predicted"/>
<keyword evidence="2" id="KW-1185">Reference proteome</keyword>